<keyword evidence="6" id="KW-0255">Endonuclease</keyword>
<evidence type="ECO:0000256" key="7">
    <source>
        <dbReference type="ARBA" id="ARBA00022801"/>
    </source>
</evidence>
<keyword evidence="8" id="KW-0269">Exonuclease</keyword>
<dbReference type="GO" id="GO:0051607">
    <property type="term" value="P:defense response to virus"/>
    <property type="evidence" value="ECO:0007669"/>
    <property type="project" value="UniProtKB-KW"/>
</dbReference>
<reference evidence="13" key="1">
    <citation type="submission" date="2019-10" db="EMBL/GenBank/DDBJ databases">
        <authorList>
            <consortium name="Genoscope - CEA"/>
            <person name="William W."/>
        </authorList>
    </citation>
    <scope>NUCLEOTIDE SEQUENCE [LARGE SCALE GENOMIC DNA]</scope>
    <source>
        <strain evidence="13">BBR_PRJEB10994</strain>
    </source>
</reference>
<dbReference type="Proteomes" id="UP000182190">
    <property type="component" value="Unassembled WGS sequence"/>
</dbReference>
<keyword evidence="5" id="KW-0547">Nucleotide-binding</keyword>
<dbReference type="GO" id="GO:0004527">
    <property type="term" value="F:exonuclease activity"/>
    <property type="evidence" value="ECO:0007669"/>
    <property type="project" value="UniProtKB-KW"/>
</dbReference>
<accession>A0A7Z9BPX8</accession>
<organism evidence="13 14">
    <name type="scientific">Planktothrix paucivesiculata PCC 9631</name>
    <dbReference type="NCBI Taxonomy" id="671071"/>
    <lineage>
        <taxon>Bacteria</taxon>
        <taxon>Bacillati</taxon>
        <taxon>Cyanobacteriota</taxon>
        <taxon>Cyanophyceae</taxon>
        <taxon>Oscillatoriophycideae</taxon>
        <taxon>Oscillatoriales</taxon>
        <taxon>Microcoleaceae</taxon>
        <taxon>Planktothrix</taxon>
    </lineage>
</organism>
<dbReference type="GO" id="GO:0004519">
    <property type="term" value="F:endonuclease activity"/>
    <property type="evidence" value="ECO:0007669"/>
    <property type="project" value="UniProtKB-KW"/>
</dbReference>
<dbReference type="PANTHER" id="PTHR36528:SF1">
    <property type="entry name" value="CRISPR SYSTEM SINGLE-STRAND-SPECIFIC DEOXYRIBONUCLEASE CAS10_CSM1 (SUBTYPE III-A)"/>
    <property type="match status" value="1"/>
</dbReference>
<dbReference type="PANTHER" id="PTHR36528">
    <property type="entry name" value="CRISPR SYSTEM SINGLE-STRAND-SPECIFIC DEOXYRIBONUCLEASE CAS10/CSM1 (SUBTYPE III-A)"/>
    <property type="match status" value="1"/>
</dbReference>
<keyword evidence="4" id="KW-0540">Nuclease</keyword>
<gene>
    <name evidence="13" type="ORF">PL9631_110027</name>
</gene>
<dbReference type="Pfam" id="PF18211">
    <property type="entry name" value="Csm1_B"/>
    <property type="match status" value="1"/>
</dbReference>
<sequence length="771" mass="87943">MNNPGDNLSLKAALGVMQQAVLELLKWSNFSLNSEFKTDLKNEAINNAKKLFSWTETSEIKPLRLLFDAVKLDHEQDNMYYAQPQVIKNQDPIIPYPVNQEPTKDELQTLKNQINQEIQDLNLTQSDWNNLSLLTLIVEKYGSFISFVYSDVALIDLARSTAAVAAALVEDYEAQNLYLIAGDLSGIQNFIYTISSDGALKSLRARSFYLELVTEEIVQQLLIKLDLPKTSVIYAGGGNLYILSSGDEEKAKKAVQEIGDRLNKWLRKNFQGKVFLALDYVELPTANVSQKSLSEAWEKVPQKLGKLKHRKFETEISDFLAIKPSYEPCRVCHRDDTENLEPLSDPDSVLACPTCRKMFALGEELLKVNLIIRSPEKELTGSHHPPIDFDWEETPIYYHVFRQWKQITTQQSDTVLLVNDWDLEHYRFRCFKNPSPLFLGQYAQKSYEEQNQTIRANELADIAEGIKRVGYLRMDVDKLGQIFAKGLGEHQNLPRLAGLSRQMTYFFKVYLNSLAENREDNLFKPLGNSVKSLSQSDRKNLVFIYAGGDDLFISGAWNEVVEFSFDVYQSFRHYTGQHPDITISGGISLAGAKFPLYQAASGSGSAEEKAKGNGRDSLGLFNTALKWEEWLGKENIKVSQLQTIDATIKKYLQTVSLPDLFGVLPFVQKLQTLELEVNTSRNFVRNLLTTAQLQEQKIKEFQEKTKAKGDEDSLNDIRYYLHLPKIAYTLARLPDKVRNNEGFRPVMTSLKNPYNAPYFRAIATWIEYLNR</sequence>
<proteinExistence type="inferred from homology"/>
<evidence type="ECO:0000256" key="10">
    <source>
        <dbReference type="ARBA" id="ARBA00023118"/>
    </source>
</evidence>
<dbReference type="PROSITE" id="PS50887">
    <property type="entry name" value="GGDEF"/>
    <property type="match status" value="1"/>
</dbReference>
<dbReference type="InterPro" id="IPR041062">
    <property type="entry name" value="Csm1_B"/>
</dbReference>
<evidence type="ECO:0000313" key="13">
    <source>
        <dbReference type="EMBL" id="VXD14452.1"/>
    </source>
</evidence>
<feature type="domain" description="GGDEF" evidence="12">
    <location>
        <begin position="467"/>
        <end position="623"/>
    </location>
</feature>
<keyword evidence="10" id="KW-0051">Antiviral defense</keyword>
<dbReference type="AlphaFoldDB" id="A0A7Z9BPX8"/>
<dbReference type="OrthoDB" id="9768769at2"/>
<dbReference type="GO" id="GO:0016740">
    <property type="term" value="F:transferase activity"/>
    <property type="evidence" value="ECO:0007669"/>
    <property type="project" value="UniProtKB-KW"/>
</dbReference>
<protein>
    <recommendedName>
        <fullName evidence="2">CRISPR system single-strand-specific deoxyribonuclease Cas10/Csm1 (subtype III-A)</fullName>
    </recommendedName>
    <alternativeName>
        <fullName evidence="11">Cyclic oligoadenylate synthase</fullName>
    </alternativeName>
</protein>
<dbReference type="NCBIfam" id="TIGR02578">
    <property type="entry name" value="cas_TM1811_Csm1"/>
    <property type="match status" value="1"/>
</dbReference>
<dbReference type="EMBL" id="CZCS02000013">
    <property type="protein sequence ID" value="VXD14452.1"/>
    <property type="molecule type" value="Genomic_DNA"/>
</dbReference>
<evidence type="ECO:0000256" key="8">
    <source>
        <dbReference type="ARBA" id="ARBA00022839"/>
    </source>
</evidence>
<evidence type="ECO:0000256" key="11">
    <source>
        <dbReference type="ARBA" id="ARBA00032922"/>
    </source>
</evidence>
<evidence type="ECO:0000256" key="5">
    <source>
        <dbReference type="ARBA" id="ARBA00022741"/>
    </source>
</evidence>
<evidence type="ECO:0000256" key="2">
    <source>
        <dbReference type="ARBA" id="ARBA00014333"/>
    </source>
</evidence>
<keyword evidence="14" id="KW-1185">Reference proteome</keyword>
<evidence type="ECO:0000313" key="14">
    <source>
        <dbReference type="Proteomes" id="UP000182190"/>
    </source>
</evidence>
<dbReference type="GO" id="GO:0005524">
    <property type="term" value="F:ATP binding"/>
    <property type="evidence" value="ECO:0007669"/>
    <property type="project" value="UniProtKB-KW"/>
</dbReference>
<dbReference type="InterPro" id="IPR013408">
    <property type="entry name" value="Cas10/Csm1"/>
</dbReference>
<dbReference type="Gene3D" id="3.30.70.270">
    <property type="match status" value="1"/>
</dbReference>
<keyword evidence="9" id="KW-0067">ATP-binding</keyword>
<evidence type="ECO:0000256" key="3">
    <source>
        <dbReference type="ARBA" id="ARBA00022679"/>
    </source>
</evidence>
<dbReference type="InterPro" id="IPR052117">
    <property type="entry name" value="Cas10/Csm1_subtype-III-A"/>
</dbReference>
<dbReference type="InterPro" id="IPR000160">
    <property type="entry name" value="GGDEF_dom"/>
</dbReference>
<keyword evidence="3" id="KW-0808">Transferase</keyword>
<evidence type="ECO:0000256" key="9">
    <source>
        <dbReference type="ARBA" id="ARBA00022840"/>
    </source>
</evidence>
<dbReference type="Pfam" id="PF22335">
    <property type="entry name" value="Cas10-Cmr2_palm2"/>
    <property type="match status" value="1"/>
</dbReference>
<comment type="similarity">
    <text evidence="1">Belongs to the CRISPR-associated Cas10/Csm1 family.</text>
</comment>
<evidence type="ECO:0000259" key="12">
    <source>
        <dbReference type="PROSITE" id="PS50887"/>
    </source>
</evidence>
<comment type="caution">
    <text evidence="13">The sequence shown here is derived from an EMBL/GenBank/DDBJ whole genome shotgun (WGS) entry which is preliminary data.</text>
</comment>
<evidence type="ECO:0000256" key="1">
    <source>
        <dbReference type="ARBA" id="ARBA00005700"/>
    </source>
</evidence>
<name>A0A7Z9BPX8_9CYAN</name>
<evidence type="ECO:0000256" key="6">
    <source>
        <dbReference type="ARBA" id="ARBA00022759"/>
    </source>
</evidence>
<evidence type="ECO:0000256" key="4">
    <source>
        <dbReference type="ARBA" id="ARBA00022722"/>
    </source>
</evidence>
<keyword evidence="7" id="KW-0378">Hydrolase</keyword>
<dbReference type="InterPro" id="IPR054767">
    <property type="entry name" value="Cas10-Cmr2_palm2"/>
</dbReference>
<dbReference type="RefSeq" id="WP_083616162.1">
    <property type="nucleotide sequence ID" value="NZ_LR734982.1"/>
</dbReference>
<dbReference type="InterPro" id="IPR043128">
    <property type="entry name" value="Rev_trsase/Diguanyl_cyclase"/>
</dbReference>